<dbReference type="InterPro" id="IPR045941">
    <property type="entry name" value="DUF6361"/>
</dbReference>
<dbReference type="Proteomes" id="UP001062223">
    <property type="component" value="Chromosome"/>
</dbReference>
<evidence type="ECO:0000313" key="1">
    <source>
        <dbReference type="EMBL" id="UYC79349.1"/>
    </source>
</evidence>
<dbReference type="Pfam" id="PF19888">
    <property type="entry name" value="DUF6361"/>
    <property type="match status" value="1"/>
</dbReference>
<proteinExistence type="predicted"/>
<dbReference type="EMBL" id="CP106879">
    <property type="protein sequence ID" value="UYC79349.1"/>
    <property type="molecule type" value="Genomic_DNA"/>
</dbReference>
<dbReference type="RefSeq" id="WP_262137587.1">
    <property type="nucleotide sequence ID" value="NZ_CP106879.1"/>
</dbReference>
<accession>A0A9Q9P578</accession>
<name>A0A9Q9P578_9MICO</name>
<dbReference type="KEGG" id="cpoi:OE229_09290"/>
<evidence type="ECO:0000313" key="2">
    <source>
        <dbReference type="Proteomes" id="UP001062223"/>
    </source>
</evidence>
<protein>
    <submittedName>
        <fullName evidence="1">DUF6361 family protein</fullName>
    </submittedName>
</protein>
<dbReference type="AlphaFoldDB" id="A0A9Q9P578"/>
<gene>
    <name evidence="1" type="ORF">OE229_09290</name>
</gene>
<organism evidence="1 2">
    <name type="scientific">Curtobacterium poinsettiae</name>
    <dbReference type="NCBI Taxonomy" id="159612"/>
    <lineage>
        <taxon>Bacteria</taxon>
        <taxon>Bacillati</taxon>
        <taxon>Actinomycetota</taxon>
        <taxon>Actinomycetes</taxon>
        <taxon>Micrococcales</taxon>
        <taxon>Microbacteriaceae</taxon>
        <taxon>Curtobacterium</taxon>
    </lineage>
</organism>
<sequence>MPSLIAWLDASSDEQRRMREIIALFTDRDSRDELGIGQIRDAISNGLFPGTSTLLTRARYALFVPWCFQLAAQRPDPREAAARNERTLISALRRTNERGVLGLRAGETLKTLPSSLYWGTLRTYGILDDSIESTTDLLNRLRERDRRGIPASSEDDLLDQSGRAWTPTFETLPMPDGFPSSVDGGFDLTNAEAGFLRDRVLERAPGTVMAHLVTTGVAPNRESPSPWADPATDGLPAEARDLLRLAATFSIMNHGAALLYNLMLAEERAEIITSESGASDPDGTDAAVTDYRDALTEWALEADAAEVTAWDTTALWAWLATNSTARIAGPTRGYVDQWTKHLRDTDLASIADDDTARGMVRARERSQKRGLARLGNPDRLRGWTGASGSNALTYRWQTVRNIVIDIREGLARDA</sequence>
<reference evidence="1" key="1">
    <citation type="submission" date="2022-09" db="EMBL/GenBank/DDBJ databases">
        <title>Taxonomy of Curtobacterium flaccumfaciens.</title>
        <authorList>
            <person name="Osdaghi E."/>
            <person name="Taghavi S.M."/>
            <person name="Hamidizade M."/>
            <person name="Abachi H."/>
            <person name="Fazliarab A."/>
            <person name="Baeyen S."/>
            <person name="Portier P."/>
            <person name="Van Vaerenbergh J."/>
            <person name="Jacques M.-A."/>
        </authorList>
    </citation>
    <scope>NUCLEOTIDE SEQUENCE</scope>
    <source>
        <strain evidence="1">AGQB46</strain>
    </source>
</reference>